<dbReference type="EMBL" id="CADCVI010000006">
    <property type="protein sequence ID" value="CAA9455596.1"/>
    <property type="molecule type" value="Genomic_DNA"/>
</dbReference>
<reference evidence="1" key="1">
    <citation type="submission" date="2020-02" db="EMBL/GenBank/DDBJ databases">
        <authorList>
            <person name="Meier V. D."/>
        </authorList>
    </citation>
    <scope>NUCLEOTIDE SEQUENCE</scope>
    <source>
        <strain evidence="1">AVDCRST_MAG25</strain>
    </source>
</reference>
<protein>
    <submittedName>
        <fullName evidence="1">Uncharacterized protein</fullName>
    </submittedName>
</protein>
<evidence type="ECO:0000313" key="1">
    <source>
        <dbReference type="EMBL" id="CAA9455596.1"/>
    </source>
</evidence>
<organism evidence="1">
    <name type="scientific">uncultured Rubrobacteraceae bacterium</name>
    <dbReference type="NCBI Taxonomy" id="349277"/>
    <lineage>
        <taxon>Bacteria</taxon>
        <taxon>Bacillati</taxon>
        <taxon>Actinomycetota</taxon>
        <taxon>Rubrobacteria</taxon>
        <taxon>Rubrobacterales</taxon>
        <taxon>Rubrobacteraceae</taxon>
        <taxon>environmental samples</taxon>
    </lineage>
</organism>
<proteinExistence type="predicted"/>
<accession>A0A6J4QZM4</accession>
<name>A0A6J4QZM4_9ACTN</name>
<gene>
    <name evidence="1" type="ORF">AVDCRST_MAG25-79</name>
</gene>
<dbReference type="AlphaFoldDB" id="A0A6J4QZM4"/>
<sequence>MEDFFREHEERPALQSVTVRGVELRKGSRVLLWPRAGGDIMDIALGGKVAVVEGMEQDYEDRIHLAVTLEEDPGRDLGADRMLGHRFFFSPEEVEPLDFEVPRGL</sequence>